<keyword evidence="2" id="KW-0489">Methyltransferase</keyword>
<sequence length="175" mass="19833">MARKLHIGGKIRCQDWEVLNATAAPYVDHVCNANNLSQFADNTFEMLYASHVVEHLDYVGELLKTLIEWKRVLLPGGQLLVSVPDLDVLSRLMLDKQHLTADERFMVMRMMFGGHVDRYDYHVVGLNTEFLTFFLATAGYVNIQKVAEFALFNDTSTLIFKGVAISLNMIAHKPS</sequence>
<dbReference type="AlphaFoldDB" id="A0A839HGB3"/>
<dbReference type="EMBL" id="JABVCQ010000006">
    <property type="protein sequence ID" value="MBB1125362.1"/>
    <property type="molecule type" value="Genomic_DNA"/>
</dbReference>
<dbReference type="GO" id="GO:0032259">
    <property type="term" value="P:methylation"/>
    <property type="evidence" value="ECO:0007669"/>
    <property type="project" value="UniProtKB-KW"/>
</dbReference>
<organism evidence="2 3">
    <name type="scientific">Thiospirillum jenense</name>
    <dbReference type="NCBI Taxonomy" id="1653858"/>
    <lineage>
        <taxon>Bacteria</taxon>
        <taxon>Pseudomonadati</taxon>
        <taxon>Pseudomonadota</taxon>
        <taxon>Gammaproteobacteria</taxon>
        <taxon>Chromatiales</taxon>
        <taxon>Chromatiaceae</taxon>
        <taxon>Thiospirillum</taxon>
    </lineage>
</organism>
<feature type="domain" description="Methyltransferase type 11" evidence="1">
    <location>
        <begin position="29"/>
        <end position="80"/>
    </location>
</feature>
<dbReference type="Gene3D" id="3.40.50.150">
    <property type="entry name" value="Vaccinia Virus protein VP39"/>
    <property type="match status" value="1"/>
</dbReference>
<name>A0A839HGB3_9GAMM</name>
<keyword evidence="3" id="KW-1185">Reference proteome</keyword>
<evidence type="ECO:0000313" key="3">
    <source>
        <dbReference type="Proteomes" id="UP000548632"/>
    </source>
</evidence>
<comment type="caution">
    <text evidence="2">The sequence shown here is derived from an EMBL/GenBank/DDBJ whole genome shotgun (WGS) entry which is preliminary data.</text>
</comment>
<dbReference type="InterPro" id="IPR029063">
    <property type="entry name" value="SAM-dependent_MTases_sf"/>
</dbReference>
<dbReference type="SUPFAM" id="SSF53335">
    <property type="entry name" value="S-adenosyl-L-methionine-dependent methyltransferases"/>
    <property type="match status" value="1"/>
</dbReference>
<evidence type="ECO:0000259" key="1">
    <source>
        <dbReference type="Pfam" id="PF08241"/>
    </source>
</evidence>
<keyword evidence="2" id="KW-0808">Transferase</keyword>
<evidence type="ECO:0000313" key="2">
    <source>
        <dbReference type="EMBL" id="MBB1125362.1"/>
    </source>
</evidence>
<dbReference type="InterPro" id="IPR013216">
    <property type="entry name" value="Methyltransf_11"/>
</dbReference>
<dbReference type="RefSeq" id="WP_182582645.1">
    <property type="nucleotide sequence ID" value="NZ_JABVCQ010000006.1"/>
</dbReference>
<gene>
    <name evidence="2" type="ORF">HUK38_03840</name>
</gene>
<dbReference type="Proteomes" id="UP000548632">
    <property type="component" value="Unassembled WGS sequence"/>
</dbReference>
<proteinExistence type="predicted"/>
<protein>
    <submittedName>
        <fullName evidence="2">Methyltransferase domain-containing protein</fullName>
    </submittedName>
</protein>
<reference evidence="2 3" key="1">
    <citation type="journal article" date="2020" name="Arch. Microbiol.">
        <title>The genome sequence of the giant phototrophic gammaproteobacterium Thiospirillum jenense gives insight into its physiological properties and phylogenetic relationships.</title>
        <authorList>
            <person name="Imhoff J.F."/>
            <person name="Meyer T.E."/>
            <person name="Kyndt J.A."/>
        </authorList>
    </citation>
    <scope>NUCLEOTIDE SEQUENCE [LARGE SCALE GENOMIC DNA]</scope>
    <source>
        <strain evidence="2 3">DSM 216</strain>
    </source>
</reference>
<accession>A0A839HGB3</accession>
<dbReference type="GO" id="GO:0008757">
    <property type="term" value="F:S-adenosylmethionine-dependent methyltransferase activity"/>
    <property type="evidence" value="ECO:0007669"/>
    <property type="project" value="InterPro"/>
</dbReference>
<dbReference type="Pfam" id="PF08241">
    <property type="entry name" value="Methyltransf_11"/>
    <property type="match status" value="1"/>
</dbReference>